<keyword evidence="2" id="KW-1003">Cell membrane</keyword>
<dbReference type="EMBL" id="FNVQ01000003">
    <property type="protein sequence ID" value="SEG71190.1"/>
    <property type="molecule type" value="Genomic_DNA"/>
</dbReference>
<feature type="binding site" evidence="2">
    <location>
        <position position="380"/>
    </location>
    <ligand>
        <name>Fe cation</name>
        <dbReference type="ChEBI" id="CHEBI:24875"/>
    </ligand>
</feature>
<dbReference type="SUPFAM" id="SSF48452">
    <property type="entry name" value="TPR-like"/>
    <property type="match status" value="2"/>
</dbReference>
<keyword evidence="2" id="KW-0997">Cell inner membrane</keyword>
<dbReference type="GO" id="GO:0046890">
    <property type="term" value="P:regulation of lipid biosynthetic process"/>
    <property type="evidence" value="ECO:0007669"/>
    <property type="project" value="UniProtKB-UniRule"/>
</dbReference>
<dbReference type="Pfam" id="PF18073">
    <property type="entry name" value="Zn_ribbon_LapB"/>
    <property type="match status" value="1"/>
</dbReference>
<comment type="function">
    <text evidence="2">Modulates cellular lipopolysaccharide (LPS) levels by regulating LpxC, which is involved in lipid A biosynthesis. May act by modulating the proteolytic activity of FtsH towards LpxC. May also coordinate assembly of proteins involved in LPS synthesis at the plasma membrane.</text>
</comment>
<comment type="subcellular location">
    <subcellularLocation>
        <location evidence="2">Cell inner membrane</location>
        <topology evidence="2">Single-pass membrane protein</topology>
        <orientation evidence="2">Cytoplasmic side</orientation>
    </subcellularLocation>
</comment>
<feature type="binding site" evidence="2">
    <location>
        <position position="366"/>
    </location>
    <ligand>
        <name>Fe cation</name>
        <dbReference type="ChEBI" id="CHEBI:24875"/>
    </ligand>
</feature>
<dbReference type="Gene3D" id="1.25.40.10">
    <property type="entry name" value="Tetratricopeptide repeat domain"/>
    <property type="match status" value="1"/>
</dbReference>
<organism evidence="5 6">
    <name type="scientific">Marinobacterium lutimaris</name>
    <dbReference type="NCBI Taxonomy" id="568106"/>
    <lineage>
        <taxon>Bacteria</taxon>
        <taxon>Pseudomonadati</taxon>
        <taxon>Pseudomonadota</taxon>
        <taxon>Gammaproteobacteria</taxon>
        <taxon>Oceanospirillales</taxon>
        <taxon>Oceanospirillaceae</taxon>
        <taxon>Marinobacterium</taxon>
    </lineage>
</organism>
<feature type="topological domain" description="Cytoplasmic" evidence="2">
    <location>
        <begin position="23"/>
        <end position="398"/>
    </location>
</feature>
<keyword evidence="2" id="KW-0472">Membrane</keyword>
<feature type="binding site" evidence="2">
    <location>
        <position position="369"/>
    </location>
    <ligand>
        <name>Fe cation</name>
        <dbReference type="ChEBI" id="CHEBI:24875"/>
    </ligand>
</feature>
<dbReference type="OrthoDB" id="507476at2"/>
<gene>
    <name evidence="2" type="primary">lapB</name>
    <name evidence="5" type="ORF">SAMN05444390_103418</name>
</gene>
<keyword evidence="2" id="KW-0677">Repeat</keyword>
<protein>
    <recommendedName>
        <fullName evidence="2">Lipopolysaccharide assembly protein B</fullName>
    </recommendedName>
</protein>
<feature type="domain" description="LapB rubredoxin metal binding" evidence="4">
    <location>
        <begin position="364"/>
        <end position="389"/>
    </location>
</feature>
<proteinExistence type="inferred from homology"/>
<feature type="binding site" evidence="2">
    <location>
        <position position="383"/>
    </location>
    <ligand>
        <name>Fe cation</name>
        <dbReference type="ChEBI" id="CHEBI:24875"/>
    </ligand>
</feature>
<evidence type="ECO:0000256" key="3">
    <source>
        <dbReference type="PROSITE-ProRule" id="PRU00339"/>
    </source>
</evidence>
<dbReference type="GO" id="GO:0008653">
    <property type="term" value="P:lipopolysaccharide metabolic process"/>
    <property type="evidence" value="ECO:0007669"/>
    <property type="project" value="InterPro"/>
</dbReference>
<keyword evidence="2" id="KW-0812">Transmembrane</keyword>
<dbReference type="RefSeq" id="WP_104004248.1">
    <property type="nucleotide sequence ID" value="NZ_FNVQ01000003.1"/>
</dbReference>
<accession>A0A1H6CDT9</accession>
<dbReference type="InterPro" id="IPR019734">
    <property type="entry name" value="TPR_rpt"/>
</dbReference>
<dbReference type="InterPro" id="IPR011990">
    <property type="entry name" value="TPR-like_helical_dom_sf"/>
</dbReference>
<keyword evidence="6" id="KW-1185">Reference proteome</keyword>
<evidence type="ECO:0000256" key="2">
    <source>
        <dbReference type="HAMAP-Rule" id="MF_00994"/>
    </source>
</evidence>
<keyword evidence="2" id="KW-1133">Transmembrane helix</keyword>
<name>A0A1H6CDT9_9GAMM</name>
<dbReference type="InterPro" id="IPR030865">
    <property type="entry name" value="LapB"/>
</dbReference>
<keyword evidence="1 2" id="KW-0479">Metal-binding</keyword>
<dbReference type="AlphaFoldDB" id="A0A1H6CDT9"/>
<evidence type="ECO:0000259" key="4">
    <source>
        <dbReference type="Pfam" id="PF18073"/>
    </source>
</evidence>
<dbReference type="NCBIfam" id="NF008757">
    <property type="entry name" value="PRK11788.1-5"/>
    <property type="match status" value="1"/>
</dbReference>
<comment type="similarity">
    <text evidence="2">Belongs to the LapB family.</text>
</comment>
<dbReference type="HAMAP" id="MF_00994">
    <property type="entry name" value="LPS_assembly_LapB"/>
    <property type="match status" value="1"/>
</dbReference>
<dbReference type="Proteomes" id="UP000236745">
    <property type="component" value="Unassembled WGS sequence"/>
</dbReference>
<evidence type="ECO:0000313" key="5">
    <source>
        <dbReference type="EMBL" id="SEG71190.1"/>
    </source>
</evidence>
<evidence type="ECO:0000313" key="6">
    <source>
        <dbReference type="Proteomes" id="UP000236745"/>
    </source>
</evidence>
<dbReference type="PROSITE" id="PS50005">
    <property type="entry name" value="TPR"/>
    <property type="match status" value="1"/>
</dbReference>
<feature type="repeat" description="TPR" evidence="3">
    <location>
        <begin position="42"/>
        <end position="75"/>
    </location>
</feature>
<dbReference type="Pfam" id="PF13176">
    <property type="entry name" value="TPR_7"/>
    <property type="match status" value="1"/>
</dbReference>
<evidence type="ECO:0000256" key="1">
    <source>
        <dbReference type="ARBA" id="ARBA00022723"/>
    </source>
</evidence>
<keyword evidence="2 3" id="KW-0802">TPR repeat</keyword>
<keyword evidence="2" id="KW-0408">Iron</keyword>
<dbReference type="GO" id="GO:0005506">
    <property type="term" value="F:iron ion binding"/>
    <property type="evidence" value="ECO:0007669"/>
    <property type="project" value="UniProtKB-UniRule"/>
</dbReference>
<sequence length="398" mass="44980">MPVDPLLLLLLVAAIAIGWFLGRRSLLSDRASNGKSRQEGALSREYFQGLNYLMSDRTDEAIESFVRALEINSDTIPAHLAVARLLRRKGDVDRAIRVHQTLLARPGLDHADFIRIQMALARDYEAIGLLDRAENLLHEIIRDNPGAEMKSNALELLVKLYEKEAEWSDALRMGRQLEADGQGRIGHELAQYCCELAESSLARRRWKEVQTGLAEALRFNPAVVRANLLGARMAMERGEWVLAIKYLRAVKDQEPLLVCETIPLLERCYRQVNRVDQFESYLEECMVHAPSTTVLLARTDLLCEREGVRAAGQFITDELKSRPSIRGVNRLIDLHLEYGSSSARESLTVLRGLTGQLELSKPIYRCGHCGFAGRTLHWHCPSCRQWDSTRPIQGLEGE</sequence>
<dbReference type="GO" id="GO:0009898">
    <property type="term" value="C:cytoplasmic side of plasma membrane"/>
    <property type="evidence" value="ECO:0007669"/>
    <property type="project" value="UniProtKB-UniRule"/>
</dbReference>
<dbReference type="InterPro" id="IPR041166">
    <property type="entry name" value="Rubredoxin_2"/>
</dbReference>
<reference evidence="5 6" key="1">
    <citation type="submission" date="2016-10" db="EMBL/GenBank/DDBJ databases">
        <authorList>
            <person name="de Groot N.N."/>
        </authorList>
    </citation>
    <scope>NUCLEOTIDE SEQUENCE [LARGE SCALE GENOMIC DNA]</scope>
    <source>
        <strain evidence="5 6">DSM 22012</strain>
    </source>
</reference>